<evidence type="ECO:0000313" key="3">
    <source>
        <dbReference type="Proteomes" id="UP000325081"/>
    </source>
</evidence>
<gene>
    <name evidence="2" type="ORF">STAS_26777</name>
</gene>
<name>A0A5A7QX36_STRAF</name>
<organism evidence="2 3">
    <name type="scientific">Striga asiatica</name>
    <name type="common">Asiatic witchweed</name>
    <name type="synonym">Buchnera asiatica</name>
    <dbReference type="NCBI Taxonomy" id="4170"/>
    <lineage>
        <taxon>Eukaryota</taxon>
        <taxon>Viridiplantae</taxon>
        <taxon>Streptophyta</taxon>
        <taxon>Embryophyta</taxon>
        <taxon>Tracheophyta</taxon>
        <taxon>Spermatophyta</taxon>
        <taxon>Magnoliopsida</taxon>
        <taxon>eudicotyledons</taxon>
        <taxon>Gunneridae</taxon>
        <taxon>Pentapetalae</taxon>
        <taxon>asterids</taxon>
        <taxon>lamiids</taxon>
        <taxon>Lamiales</taxon>
        <taxon>Orobanchaceae</taxon>
        <taxon>Buchnereae</taxon>
        <taxon>Striga</taxon>
    </lineage>
</organism>
<dbReference type="EMBL" id="BKCP01008626">
    <property type="protein sequence ID" value="GER49522.1"/>
    <property type="molecule type" value="Genomic_DNA"/>
</dbReference>
<dbReference type="AlphaFoldDB" id="A0A5A7QX36"/>
<feature type="compositionally biased region" description="Polar residues" evidence="1">
    <location>
        <begin position="123"/>
        <end position="140"/>
    </location>
</feature>
<proteinExistence type="predicted"/>
<keyword evidence="3" id="KW-1185">Reference proteome</keyword>
<feature type="compositionally biased region" description="Pro residues" evidence="1">
    <location>
        <begin position="145"/>
        <end position="154"/>
    </location>
</feature>
<accession>A0A5A7QX36</accession>
<comment type="caution">
    <text evidence="2">The sequence shown here is derived from an EMBL/GenBank/DDBJ whole genome shotgun (WGS) entry which is preliminary data.</text>
</comment>
<reference evidence="3" key="1">
    <citation type="journal article" date="2019" name="Curr. Biol.">
        <title>Genome Sequence of Striga asiatica Provides Insight into the Evolution of Plant Parasitism.</title>
        <authorList>
            <person name="Yoshida S."/>
            <person name="Kim S."/>
            <person name="Wafula E.K."/>
            <person name="Tanskanen J."/>
            <person name="Kim Y.M."/>
            <person name="Honaas L."/>
            <person name="Yang Z."/>
            <person name="Spallek T."/>
            <person name="Conn C.E."/>
            <person name="Ichihashi Y."/>
            <person name="Cheong K."/>
            <person name="Cui S."/>
            <person name="Der J.P."/>
            <person name="Gundlach H."/>
            <person name="Jiao Y."/>
            <person name="Hori C."/>
            <person name="Ishida J.K."/>
            <person name="Kasahara H."/>
            <person name="Kiba T."/>
            <person name="Kim M.S."/>
            <person name="Koo N."/>
            <person name="Laohavisit A."/>
            <person name="Lee Y.H."/>
            <person name="Lumba S."/>
            <person name="McCourt P."/>
            <person name="Mortimer J.C."/>
            <person name="Mutuku J.M."/>
            <person name="Nomura T."/>
            <person name="Sasaki-Sekimoto Y."/>
            <person name="Seto Y."/>
            <person name="Wang Y."/>
            <person name="Wakatake T."/>
            <person name="Sakakibara H."/>
            <person name="Demura T."/>
            <person name="Yamaguchi S."/>
            <person name="Yoneyama K."/>
            <person name="Manabe R.I."/>
            <person name="Nelson D.C."/>
            <person name="Schulman A.H."/>
            <person name="Timko M.P."/>
            <person name="dePamphilis C.W."/>
            <person name="Choi D."/>
            <person name="Shirasu K."/>
        </authorList>
    </citation>
    <scope>NUCLEOTIDE SEQUENCE [LARGE SCALE GENOMIC DNA]</scope>
    <source>
        <strain evidence="3">cv. UVA1</strain>
    </source>
</reference>
<protein>
    <submittedName>
        <fullName evidence="2">Uncharacterized protein</fullName>
    </submittedName>
</protein>
<feature type="compositionally biased region" description="Basic residues" evidence="1">
    <location>
        <begin position="60"/>
        <end position="78"/>
    </location>
</feature>
<evidence type="ECO:0000313" key="2">
    <source>
        <dbReference type="EMBL" id="GER49522.1"/>
    </source>
</evidence>
<sequence length="165" mass="17848">MFVPRRMPTGRPRGGVQQELDTRLFLNLAVGIGHIGVVGEVSVASVANVCSEEDADGPSTRRRSTGARKPNKSLKHTAKFPIVRPPSRRPLPPLAFSSQQHPRRGQPPPAAVHDPPDKGRISPKSQTLKSPILTIVNSLSVGVPVRPPPPPPALLEPHRRPRGQQ</sequence>
<feature type="region of interest" description="Disordered" evidence="1">
    <location>
        <begin position="51"/>
        <end position="165"/>
    </location>
</feature>
<evidence type="ECO:0000256" key="1">
    <source>
        <dbReference type="SAM" id="MobiDB-lite"/>
    </source>
</evidence>
<dbReference type="Proteomes" id="UP000325081">
    <property type="component" value="Unassembled WGS sequence"/>
</dbReference>